<dbReference type="InterPro" id="IPR036390">
    <property type="entry name" value="WH_DNA-bd_sf"/>
</dbReference>
<reference evidence="2" key="1">
    <citation type="journal article" date="2018" name="Int. J. Syst. Evol. Microbiol.">
        <title>Neptunicella marina gen. nov., sp. nov., isolated from surface seawater.</title>
        <authorList>
            <person name="Liu X."/>
            <person name="Lai Q."/>
            <person name="Du Y."/>
            <person name="Zhang X."/>
            <person name="Liu Z."/>
            <person name="Sun F."/>
            <person name="Shao Z."/>
        </authorList>
    </citation>
    <scope>NUCLEOTIDE SEQUENCE</scope>
    <source>
        <strain evidence="2">S27-2</strain>
    </source>
</reference>
<organism evidence="2 3">
    <name type="scientific">Neptunicella marina</name>
    <dbReference type="NCBI Taxonomy" id="2125989"/>
    <lineage>
        <taxon>Bacteria</taxon>
        <taxon>Pseudomonadati</taxon>
        <taxon>Pseudomonadota</taxon>
        <taxon>Gammaproteobacteria</taxon>
        <taxon>Alteromonadales</taxon>
        <taxon>Alteromonadaceae</taxon>
        <taxon>Neptunicella</taxon>
    </lineage>
</organism>
<dbReference type="SMART" id="SM00418">
    <property type="entry name" value="HTH_ARSR"/>
    <property type="match status" value="1"/>
</dbReference>
<feature type="domain" description="HTH arsR-type" evidence="1">
    <location>
        <begin position="1"/>
        <end position="92"/>
    </location>
</feature>
<dbReference type="GO" id="GO:0003700">
    <property type="term" value="F:DNA-binding transcription factor activity"/>
    <property type="evidence" value="ECO:0007669"/>
    <property type="project" value="InterPro"/>
</dbReference>
<comment type="caution">
    <text evidence="2">The sequence shown here is derived from an EMBL/GenBank/DDBJ whole genome shotgun (WGS) entry which is preliminary data.</text>
</comment>
<dbReference type="RefSeq" id="WP_186504884.1">
    <property type="nucleotide sequence ID" value="NZ_JACNEP010000001.1"/>
</dbReference>
<sequence>MNEANIYKALGDPIRLEMIKRLAHGNDYTISALSSDLGITRQGARKQLQVLVSVNLVRLKQQGRETKVHLDVKTLNIAQQFIAKLERQWESRLLALKDFAEKPQGH</sequence>
<dbReference type="InterPro" id="IPR036388">
    <property type="entry name" value="WH-like_DNA-bd_sf"/>
</dbReference>
<dbReference type="Pfam" id="PF12840">
    <property type="entry name" value="HTH_20"/>
    <property type="match status" value="1"/>
</dbReference>
<dbReference type="Proteomes" id="UP000601768">
    <property type="component" value="Unassembled WGS sequence"/>
</dbReference>
<dbReference type="PANTHER" id="PTHR38600:SF2">
    <property type="entry name" value="SLL0088 PROTEIN"/>
    <property type="match status" value="1"/>
</dbReference>
<dbReference type="AlphaFoldDB" id="A0A8J6M089"/>
<evidence type="ECO:0000313" key="2">
    <source>
        <dbReference type="EMBL" id="MBC3764408.1"/>
    </source>
</evidence>
<evidence type="ECO:0000259" key="1">
    <source>
        <dbReference type="PROSITE" id="PS50987"/>
    </source>
</evidence>
<dbReference type="SUPFAM" id="SSF46785">
    <property type="entry name" value="Winged helix' DNA-binding domain"/>
    <property type="match status" value="1"/>
</dbReference>
<reference evidence="2" key="2">
    <citation type="submission" date="2020-08" db="EMBL/GenBank/DDBJ databases">
        <authorList>
            <person name="Lai Q."/>
        </authorList>
    </citation>
    <scope>NUCLEOTIDE SEQUENCE</scope>
    <source>
        <strain evidence="2">S27-2</strain>
    </source>
</reference>
<evidence type="ECO:0000313" key="3">
    <source>
        <dbReference type="Proteomes" id="UP000601768"/>
    </source>
</evidence>
<protein>
    <submittedName>
        <fullName evidence="2">Winged helix-turn-helix transcriptional regulator</fullName>
    </submittedName>
</protein>
<dbReference type="EMBL" id="JACNEP010000001">
    <property type="protein sequence ID" value="MBC3764408.1"/>
    <property type="molecule type" value="Genomic_DNA"/>
</dbReference>
<gene>
    <name evidence="2" type="ORF">H8B19_00845</name>
</gene>
<keyword evidence="3" id="KW-1185">Reference proteome</keyword>
<accession>A0A8J6M089</accession>
<proteinExistence type="predicted"/>
<dbReference type="PANTHER" id="PTHR38600">
    <property type="entry name" value="TRANSCRIPTIONAL REGULATORY PROTEIN"/>
    <property type="match status" value="1"/>
</dbReference>
<dbReference type="InterPro" id="IPR011991">
    <property type="entry name" value="ArsR-like_HTH"/>
</dbReference>
<dbReference type="CDD" id="cd00090">
    <property type="entry name" value="HTH_ARSR"/>
    <property type="match status" value="1"/>
</dbReference>
<name>A0A8J6M089_9ALTE</name>
<dbReference type="Gene3D" id="1.10.10.10">
    <property type="entry name" value="Winged helix-like DNA-binding domain superfamily/Winged helix DNA-binding domain"/>
    <property type="match status" value="1"/>
</dbReference>
<dbReference type="PROSITE" id="PS50987">
    <property type="entry name" value="HTH_ARSR_2"/>
    <property type="match status" value="1"/>
</dbReference>
<dbReference type="InterPro" id="IPR001845">
    <property type="entry name" value="HTH_ArsR_DNA-bd_dom"/>
</dbReference>